<dbReference type="STRING" id="1714354.BLL40_14355"/>
<protein>
    <recommendedName>
        <fullName evidence="1">Small, acid-soluble spore protein Tlp</fullName>
    </recommendedName>
</protein>
<dbReference type="GO" id="GO:0030435">
    <property type="term" value="P:sporulation resulting in formation of a cellular spore"/>
    <property type="evidence" value="ECO:0007669"/>
    <property type="project" value="UniProtKB-KW"/>
</dbReference>
<dbReference type="EMBL" id="MRWQ01000015">
    <property type="protein sequence ID" value="OKL35575.1"/>
    <property type="molecule type" value="Genomic_DNA"/>
</dbReference>
<dbReference type="InterPro" id="IPR017524">
    <property type="entry name" value="SASP_thioredoxin-like"/>
</dbReference>
<comment type="similarity">
    <text evidence="1">Belongs to the Tlp family.</text>
</comment>
<gene>
    <name evidence="1" type="primary">tlp</name>
    <name evidence="2" type="ORF">BLL40_14355</name>
</gene>
<dbReference type="Proteomes" id="UP000186524">
    <property type="component" value="Unassembled WGS sequence"/>
</dbReference>
<comment type="caution">
    <text evidence="2">The sequence shown here is derived from an EMBL/GenBank/DDBJ whole genome shotgun (WGS) entry which is preliminary data.</text>
</comment>
<dbReference type="Pfam" id="PF19824">
    <property type="entry name" value="Tlp"/>
    <property type="match status" value="1"/>
</dbReference>
<evidence type="ECO:0000313" key="2">
    <source>
        <dbReference type="EMBL" id="OKL35575.1"/>
    </source>
</evidence>
<dbReference type="AlphaFoldDB" id="A0A1Q5NZY4"/>
<dbReference type="RefSeq" id="WP_073712556.1">
    <property type="nucleotide sequence ID" value="NZ_MRWQ01000015.1"/>
</dbReference>
<comment type="induction">
    <text evidence="1">Expressed only in the forespore compartment of sporulating cells.</text>
</comment>
<evidence type="ECO:0000313" key="3">
    <source>
        <dbReference type="Proteomes" id="UP000186524"/>
    </source>
</evidence>
<keyword evidence="1" id="KW-0749">Sporulation</keyword>
<dbReference type="NCBIfam" id="TIGR03090">
    <property type="entry name" value="SASP_tlp"/>
    <property type="match status" value="1"/>
</dbReference>
<dbReference type="HAMAP" id="MF_01506">
    <property type="entry name" value="Tlp"/>
    <property type="match status" value="1"/>
</dbReference>
<evidence type="ECO:0000256" key="1">
    <source>
        <dbReference type="HAMAP-Rule" id="MF_01506"/>
    </source>
</evidence>
<organism evidence="2 3">
    <name type="scientific">Domibacillus mangrovi</name>
    <dbReference type="NCBI Taxonomy" id="1714354"/>
    <lineage>
        <taxon>Bacteria</taxon>
        <taxon>Bacillati</taxon>
        <taxon>Bacillota</taxon>
        <taxon>Bacilli</taxon>
        <taxon>Bacillales</taxon>
        <taxon>Bacillaceae</taxon>
        <taxon>Domibacillus</taxon>
    </lineage>
</organism>
<reference evidence="2 3" key="1">
    <citation type="submission" date="2016-12" db="EMBL/GenBank/DDBJ databases">
        <title>Domibacillus sp. SAOS 44 whole genome sequencing.</title>
        <authorList>
            <person name="Verma A."/>
            <person name="Krishnamurthi S."/>
        </authorList>
    </citation>
    <scope>NUCLEOTIDE SEQUENCE [LARGE SCALE GENOMIC DNA]</scope>
    <source>
        <strain evidence="2 3">SAOS 44</strain>
    </source>
</reference>
<sequence>MTHKNPKPDDRSDNVEKLRDMVQNTIGNIEAAEETMVFAEGKEQAAIKAKNERRKESIASMRNEIEDEAAARKNGYSGNK</sequence>
<dbReference type="GO" id="GO:0030436">
    <property type="term" value="P:asexual sporulation"/>
    <property type="evidence" value="ECO:0007669"/>
    <property type="project" value="UniProtKB-UniRule"/>
</dbReference>
<proteinExistence type="evidence at transcript level"/>
<keyword evidence="3" id="KW-1185">Reference proteome</keyword>
<dbReference type="OrthoDB" id="1799076at2"/>
<accession>A0A1Q5NZY4</accession>
<name>A0A1Q5NZY4_9BACI</name>
<comment type="subcellular location">
    <subcellularLocation>
        <location evidence="1">Spore core</location>
    </subcellularLocation>
</comment>